<comment type="subcellular location">
    <subcellularLocation>
        <location evidence="1">Mitochondrion</location>
    </subcellularLocation>
</comment>
<dbReference type="PANTHER" id="PTHR47677">
    <property type="entry name" value="CYTOCHROME C OXIDASE ASSEMBLY FACTOR 6"/>
    <property type="match status" value="1"/>
</dbReference>
<keyword evidence="6" id="KW-1185">Reference proteome</keyword>
<keyword evidence="4" id="KW-1015">Disulfide bond</keyword>
<dbReference type="EMBL" id="BTGC01000003">
    <property type="protein sequence ID" value="GMM50249.1"/>
    <property type="molecule type" value="Genomic_DNA"/>
</dbReference>
<organism evidence="5 6">
    <name type="scientific">Starmerella bacillaris</name>
    <name type="common">Yeast</name>
    <name type="synonym">Candida zemplinina</name>
    <dbReference type="NCBI Taxonomy" id="1247836"/>
    <lineage>
        <taxon>Eukaryota</taxon>
        <taxon>Fungi</taxon>
        <taxon>Dikarya</taxon>
        <taxon>Ascomycota</taxon>
        <taxon>Saccharomycotina</taxon>
        <taxon>Dipodascomycetes</taxon>
        <taxon>Dipodascales</taxon>
        <taxon>Trichomonascaceae</taxon>
        <taxon>Starmerella</taxon>
    </lineage>
</organism>
<evidence type="ECO:0000313" key="5">
    <source>
        <dbReference type="EMBL" id="GMM50249.1"/>
    </source>
</evidence>
<dbReference type="InterPro" id="IPR036549">
    <property type="entry name" value="CX6/COA6-like_sf"/>
</dbReference>
<evidence type="ECO:0000256" key="4">
    <source>
        <dbReference type="ARBA" id="ARBA00023157"/>
    </source>
</evidence>
<dbReference type="AlphaFoldDB" id="A0AAV5RFI5"/>
<dbReference type="PANTHER" id="PTHR47677:SF1">
    <property type="entry name" value="CYTOCHROME C OXIDASE ASSEMBLY FACTOR 6"/>
    <property type="match status" value="1"/>
</dbReference>
<dbReference type="Proteomes" id="UP001362899">
    <property type="component" value="Unassembled WGS sequence"/>
</dbReference>
<evidence type="ECO:0000256" key="1">
    <source>
        <dbReference type="ARBA" id="ARBA00004173"/>
    </source>
</evidence>
<dbReference type="SUPFAM" id="SSF47694">
    <property type="entry name" value="Cytochrome c oxidase subunit h"/>
    <property type="match status" value="1"/>
</dbReference>
<evidence type="ECO:0000256" key="3">
    <source>
        <dbReference type="ARBA" id="ARBA00023128"/>
    </source>
</evidence>
<name>A0AAV5RFI5_STABA</name>
<sequence length="106" mass="12261">MWPFDSAPPKVIHTNERQKCWEARDGFFQCLDKNRIVSGTDPRAKSACGESQSKFNDNCIKMWVDYFLQKRIADVQKAARIQQLEQAGYKPLDSPITVEEVPDNRQ</sequence>
<protein>
    <submittedName>
        <fullName evidence="5">Coa6 protein</fullName>
    </submittedName>
</protein>
<dbReference type="Pfam" id="PF02297">
    <property type="entry name" value="COX6B"/>
    <property type="match status" value="1"/>
</dbReference>
<reference evidence="5 6" key="1">
    <citation type="journal article" date="2023" name="Elife">
        <title>Identification of key yeast species and microbe-microbe interactions impacting larval growth of Drosophila in the wild.</title>
        <authorList>
            <person name="Mure A."/>
            <person name="Sugiura Y."/>
            <person name="Maeda R."/>
            <person name="Honda K."/>
            <person name="Sakurai N."/>
            <person name="Takahashi Y."/>
            <person name="Watada M."/>
            <person name="Katoh T."/>
            <person name="Gotoh A."/>
            <person name="Gotoh Y."/>
            <person name="Taniguchi I."/>
            <person name="Nakamura K."/>
            <person name="Hayashi T."/>
            <person name="Katayama T."/>
            <person name="Uemura T."/>
            <person name="Hattori Y."/>
        </authorList>
    </citation>
    <scope>NUCLEOTIDE SEQUENCE [LARGE SCALE GENOMIC DNA]</scope>
    <source>
        <strain evidence="5 6">SB-73</strain>
    </source>
</reference>
<proteinExistence type="inferred from homology"/>
<evidence type="ECO:0000256" key="2">
    <source>
        <dbReference type="ARBA" id="ARBA00006425"/>
    </source>
</evidence>
<dbReference type="Gene3D" id="1.10.10.140">
    <property type="entry name" value="Cytochrome c oxidase, subunit VIb"/>
    <property type="match status" value="1"/>
</dbReference>
<dbReference type="GO" id="GO:0005739">
    <property type="term" value="C:mitochondrion"/>
    <property type="evidence" value="ECO:0007669"/>
    <property type="project" value="UniProtKB-SubCell"/>
</dbReference>
<gene>
    <name evidence="5" type="ORF">DASB73_012070</name>
</gene>
<comment type="similarity">
    <text evidence="2">Belongs to the cytochrome c oxidase subunit 6B family.</text>
</comment>
<dbReference type="InterPro" id="IPR048281">
    <property type="entry name" value="COA6_fun"/>
</dbReference>
<accession>A0AAV5RFI5</accession>
<keyword evidence="3" id="KW-0496">Mitochondrion</keyword>
<dbReference type="InterPro" id="IPR048280">
    <property type="entry name" value="COX6B-like"/>
</dbReference>
<evidence type="ECO:0000313" key="6">
    <source>
        <dbReference type="Proteomes" id="UP001362899"/>
    </source>
</evidence>
<comment type="caution">
    <text evidence="5">The sequence shown here is derived from an EMBL/GenBank/DDBJ whole genome shotgun (WGS) entry which is preliminary data.</text>
</comment>